<keyword evidence="7" id="KW-0413">Isomerase</keyword>
<feature type="transmembrane region" description="Helical" evidence="9">
    <location>
        <begin position="6"/>
        <end position="23"/>
    </location>
</feature>
<reference evidence="12" key="1">
    <citation type="journal article" date="2019" name="Int. J. Syst. Evol. Microbiol.">
        <title>The Global Catalogue of Microorganisms (GCM) 10K type strain sequencing project: providing services to taxonomists for standard genome sequencing and annotation.</title>
        <authorList>
            <consortium name="The Broad Institute Genomics Platform"/>
            <consortium name="The Broad Institute Genome Sequencing Center for Infectious Disease"/>
            <person name="Wu L."/>
            <person name="Ma J."/>
        </authorList>
    </citation>
    <scope>NUCLEOTIDE SEQUENCE [LARGE SCALE GENOMIC DNA]</scope>
    <source>
        <strain evidence="12">JCM 17809</strain>
    </source>
</reference>
<evidence type="ECO:0000256" key="4">
    <source>
        <dbReference type="ARBA" id="ARBA00022746"/>
    </source>
</evidence>
<dbReference type="Pfam" id="PF18916">
    <property type="entry name" value="Lycopene_cyc"/>
    <property type="match status" value="1"/>
</dbReference>
<comment type="pathway">
    <text evidence="2">Carotenoid biosynthesis.</text>
</comment>
<dbReference type="NCBIfam" id="TIGR03462">
    <property type="entry name" value="CarR_dom_SF"/>
    <property type="match status" value="1"/>
</dbReference>
<dbReference type="InterPro" id="IPR017825">
    <property type="entry name" value="Lycopene_cyclase_dom"/>
</dbReference>
<keyword evidence="5 9" id="KW-1133">Transmembrane helix</keyword>
<comment type="caution">
    <text evidence="11">The sequence shown here is derived from an EMBL/GenBank/DDBJ whole genome shotgun (WGS) entry which is preliminary data.</text>
</comment>
<evidence type="ECO:0000256" key="3">
    <source>
        <dbReference type="ARBA" id="ARBA00022692"/>
    </source>
</evidence>
<gene>
    <name evidence="11" type="ORF">GCM10023168_06230</name>
</gene>
<evidence type="ECO:0000256" key="2">
    <source>
        <dbReference type="ARBA" id="ARBA00004829"/>
    </source>
</evidence>
<feature type="compositionally biased region" description="Low complexity" evidence="8">
    <location>
        <begin position="108"/>
        <end position="123"/>
    </location>
</feature>
<keyword evidence="4" id="KW-0125">Carotenoid biosynthesis</keyword>
<protein>
    <recommendedName>
        <fullName evidence="10">Lycopene cyclase domain-containing protein</fullName>
    </recommendedName>
</protein>
<feature type="domain" description="Lycopene cyclase" evidence="10">
    <location>
        <begin position="4"/>
        <end position="93"/>
    </location>
</feature>
<keyword evidence="6 9" id="KW-0472">Membrane</keyword>
<proteinExistence type="predicted"/>
<organism evidence="11 12">
    <name type="scientific">Fodinibacter luteus</name>
    <dbReference type="NCBI Taxonomy" id="552064"/>
    <lineage>
        <taxon>Bacteria</taxon>
        <taxon>Bacillati</taxon>
        <taxon>Actinomycetota</taxon>
        <taxon>Actinomycetes</taxon>
        <taxon>Micrococcales</taxon>
        <taxon>Intrasporangiaceae</taxon>
        <taxon>Fodinibacter (ex Wang et al. 2009)</taxon>
    </lineage>
</organism>
<evidence type="ECO:0000256" key="9">
    <source>
        <dbReference type="SAM" id="Phobius"/>
    </source>
</evidence>
<evidence type="ECO:0000259" key="10">
    <source>
        <dbReference type="Pfam" id="PF18916"/>
    </source>
</evidence>
<evidence type="ECO:0000313" key="12">
    <source>
        <dbReference type="Proteomes" id="UP001500945"/>
    </source>
</evidence>
<feature type="region of interest" description="Disordered" evidence="8">
    <location>
        <begin position="102"/>
        <end position="129"/>
    </location>
</feature>
<dbReference type="Proteomes" id="UP001500945">
    <property type="component" value="Unassembled WGS sequence"/>
</dbReference>
<dbReference type="EMBL" id="BAABGM010000003">
    <property type="protein sequence ID" value="GAA4399227.1"/>
    <property type="molecule type" value="Genomic_DNA"/>
</dbReference>
<keyword evidence="3 9" id="KW-0812">Transmembrane</keyword>
<dbReference type="RefSeq" id="WP_345202156.1">
    <property type="nucleotide sequence ID" value="NZ_BAABGM010000003.1"/>
</dbReference>
<sequence length="129" mass="14363">MPEYTALAVLSVLGTVAVERFWLRTGVFRRPQYWIAMGIVYFFMVLVDGWLTKLSAPIVIYAGDQITGIRVPWDIPVEDYLFGFSMITLTLLVWLRLGERSGPPDPPGAAAQAEHAEPATTRPTPEEAP</sequence>
<evidence type="ECO:0000256" key="8">
    <source>
        <dbReference type="SAM" id="MobiDB-lite"/>
    </source>
</evidence>
<accession>A0ABP8K1D5</accession>
<evidence type="ECO:0000256" key="6">
    <source>
        <dbReference type="ARBA" id="ARBA00023136"/>
    </source>
</evidence>
<comment type="subcellular location">
    <subcellularLocation>
        <location evidence="1">Membrane</location>
        <topology evidence="1">Multi-pass membrane protein</topology>
    </subcellularLocation>
</comment>
<name>A0ABP8K1D5_9MICO</name>
<evidence type="ECO:0000256" key="7">
    <source>
        <dbReference type="ARBA" id="ARBA00023235"/>
    </source>
</evidence>
<keyword evidence="12" id="KW-1185">Reference proteome</keyword>
<evidence type="ECO:0000313" key="11">
    <source>
        <dbReference type="EMBL" id="GAA4399227.1"/>
    </source>
</evidence>
<feature type="transmembrane region" description="Helical" evidence="9">
    <location>
        <begin position="35"/>
        <end position="60"/>
    </location>
</feature>
<evidence type="ECO:0000256" key="1">
    <source>
        <dbReference type="ARBA" id="ARBA00004141"/>
    </source>
</evidence>
<evidence type="ECO:0000256" key="5">
    <source>
        <dbReference type="ARBA" id="ARBA00022989"/>
    </source>
</evidence>